<dbReference type="eggNOG" id="KOG0526">
    <property type="taxonomic scope" value="Eukaryota"/>
</dbReference>
<dbReference type="GO" id="GO:0003677">
    <property type="term" value="F:DNA binding"/>
    <property type="evidence" value="ECO:0007669"/>
    <property type="project" value="UniProtKB-UniRule"/>
</dbReference>
<dbReference type="PANTHER" id="PTHR48112">
    <property type="entry name" value="HIGH MOBILITY GROUP PROTEIN DSP1"/>
    <property type="match status" value="1"/>
</dbReference>
<keyword evidence="2" id="KW-0539">Nucleus</keyword>
<dbReference type="SUPFAM" id="SSF47095">
    <property type="entry name" value="HMG-box"/>
    <property type="match status" value="1"/>
</dbReference>
<proteinExistence type="predicted"/>
<evidence type="ECO:0000313" key="6">
    <source>
        <dbReference type="Proteomes" id="UP000001460"/>
    </source>
</evidence>
<dbReference type="SMART" id="SM00398">
    <property type="entry name" value="HMG"/>
    <property type="match status" value="1"/>
</dbReference>
<dbReference type="OrthoDB" id="1919336at2759"/>
<evidence type="ECO:0000313" key="5">
    <source>
        <dbReference type="EMBL" id="EEA05086.1"/>
    </source>
</evidence>
<dbReference type="PROSITE" id="PS50118">
    <property type="entry name" value="HMG_BOX_2"/>
    <property type="match status" value="1"/>
</dbReference>
<dbReference type="AlphaFoldDB" id="B6AA45"/>
<sequence>MQHRTVSGAGMSVLTSPPMGSPMQLGSVMQGSSSNTSPGMVPPRSNHGPGGQSPTASHVPSQGHGGNQQSATNIIVSQGQYEPTSNLLVDIICEIADFSVDLALRVSQRTGTQWRPKVLHQQKQLKRPIQRQPLEDPNKPKRPHNAYTLWCEHIRQKVREKDPSRSLQIKDLAEMWKNLPEIERAPWERKAQDVKQKYLVDMAAYRTTSGSPSHPQGSSGTPPNSSIQSLSGIPNQREFYS</sequence>
<feature type="DNA-binding region" description="HMG box" evidence="2">
    <location>
        <begin position="140"/>
        <end position="206"/>
    </location>
</feature>
<dbReference type="CDD" id="cd00084">
    <property type="entry name" value="HMG-box_SF"/>
    <property type="match status" value="1"/>
</dbReference>
<dbReference type="InterPro" id="IPR036910">
    <property type="entry name" value="HMG_box_dom_sf"/>
</dbReference>
<dbReference type="InterPro" id="IPR009071">
    <property type="entry name" value="HMG_box_dom"/>
</dbReference>
<evidence type="ECO:0000259" key="4">
    <source>
        <dbReference type="PROSITE" id="PS50118"/>
    </source>
</evidence>
<protein>
    <submittedName>
        <fullName evidence="5">HMG box family protein</fullName>
    </submittedName>
</protein>
<feature type="compositionally biased region" description="Polar residues" evidence="3">
    <location>
        <begin position="224"/>
        <end position="234"/>
    </location>
</feature>
<dbReference type="Pfam" id="PF00505">
    <property type="entry name" value="HMG_box"/>
    <property type="match status" value="1"/>
</dbReference>
<feature type="domain" description="HMG box" evidence="4">
    <location>
        <begin position="140"/>
        <end position="206"/>
    </location>
</feature>
<feature type="compositionally biased region" description="Basic residues" evidence="3">
    <location>
        <begin position="117"/>
        <end position="129"/>
    </location>
</feature>
<dbReference type="EMBL" id="DS989726">
    <property type="protein sequence ID" value="EEA05086.1"/>
    <property type="molecule type" value="Genomic_DNA"/>
</dbReference>
<dbReference type="OMA" id="DIICEIA"/>
<feature type="region of interest" description="Disordered" evidence="3">
    <location>
        <begin position="1"/>
        <end position="69"/>
    </location>
</feature>
<feature type="region of interest" description="Disordered" evidence="3">
    <location>
        <begin position="115"/>
        <end position="144"/>
    </location>
</feature>
<dbReference type="VEuPathDB" id="CryptoDB:CMU_041580"/>
<reference evidence="5" key="1">
    <citation type="submission" date="2008-06" db="EMBL/GenBank/DDBJ databases">
        <authorList>
            <person name="Lorenzi H."/>
            <person name="Inman J."/>
            <person name="Miller J."/>
            <person name="Schobel S."/>
            <person name="Amedeo P."/>
            <person name="Caler E.V."/>
            <person name="da Silva J."/>
        </authorList>
    </citation>
    <scope>NUCLEOTIDE SEQUENCE [LARGE SCALE GENOMIC DNA]</scope>
    <source>
        <strain evidence="5">RN66</strain>
    </source>
</reference>
<dbReference type="Proteomes" id="UP000001460">
    <property type="component" value="Unassembled WGS sequence"/>
</dbReference>
<keyword evidence="1 2" id="KW-0238">DNA-binding</keyword>
<dbReference type="RefSeq" id="XP_002139435.1">
    <property type="nucleotide sequence ID" value="XM_002139399.1"/>
</dbReference>
<dbReference type="GO" id="GO:0005634">
    <property type="term" value="C:nucleus"/>
    <property type="evidence" value="ECO:0007669"/>
    <property type="project" value="UniProtKB-UniRule"/>
</dbReference>
<dbReference type="InterPro" id="IPR050342">
    <property type="entry name" value="HMGB"/>
</dbReference>
<dbReference type="STRING" id="441375.B6AA45"/>
<gene>
    <name evidence="5" type="ORF">CMU_041580</name>
</gene>
<keyword evidence="6" id="KW-1185">Reference proteome</keyword>
<organism evidence="5 6">
    <name type="scientific">Cryptosporidium muris (strain RN66)</name>
    <dbReference type="NCBI Taxonomy" id="441375"/>
    <lineage>
        <taxon>Eukaryota</taxon>
        <taxon>Sar</taxon>
        <taxon>Alveolata</taxon>
        <taxon>Apicomplexa</taxon>
        <taxon>Conoidasida</taxon>
        <taxon>Coccidia</taxon>
        <taxon>Eucoccidiorida</taxon>
        <taxon>Eimeriorina</taxon>
        <taxon>Cryptosporidiidae</taxon>
        <taxon>Cryptosporidium</taxon>
    </lineage>
</organism>
<evidence type="ECO:0000256" key="1">
    <source>
        <dbReference type="ARBA" id="ARBA00023125"/>
    </source>
</evidence>
<dbReference type="GeneID" id="6994452"/>
<feature type="compositionally biased region" description="Polar residues" evidence="3">
    <location>
        <begin position="27"/>
        <end position="38"/>
    </location>
</feature>
<accession>B6AA45</accession>
<name>B6AA45_CRYMR</name>
<evidence type="ECO:0000256" key="2">
    <source>
        <dbReference type="PROSITE-ProRule" id="PRU00267"/>
    </source>
</evidence>
<evidence type="ECO:0000256" key="3">
    <source>
        <dbReference type="SAM" id="MobiDB-lite"/>
    </source>
</evidence>
<feature type="region of interest" description="Disordered" evidence="3">
    <location>
        <begin position="205"/>
        <end position="241"/>
    </location>
</feature>
<feature type="compositionally biased region" description="Low complexity" evidence="3">
    <location>
        <begin position="207"/>
        <end position="223"/>
    </location>
</feature>
<dbReference type="Gene3D" id="1.10.30.10">
    <property type="entry name" value="High mobility group box domain"/>
    <property type="match status" value="1"/>
</dbReference>